<name>A0A1G6N249_9BACL</name>
<dbReference type="AlphaFoldDB" id="A0A1G6N249"/>
<keyword evidence="3" id="KW-1185">Reference proteome</keyword>
<reference evidence="2 3" key="1">
    <citation type="submission" date="2016-10" db="EMBL/GenBank/DDBJ databases">
        <authorList>
            <person name="de Groot N.N."/>
        </authorList>
    </citation>
    <scope>NUCLEOTIDE SEQUENCE [LARGE SCALE GENOMIC DNA]</scope>
    <source>
        <strain evidence="2 3">DSM 45514</strain>
    </source>
</reference>
<dbReference type="Pfam" id="PF04341">
    <property type="entry name" value="DUF485"/>
    <property type="match status" value="1"/>
</dbReference>
<keyword evidence="1" id="KW-1133">Transmembrane helix</keyword>
<protein>
    <submittedName>
        <fullName evidence="2">Uncharacterized membrane protein, DUF485 family</fullName>
    </submittedName>
</protein>
<dbReference type="EMBL" id="FMZA01000011">
    <property type="protein sequence ID" value="SDC61544.1"/>
    <property type="molecule type" value="Genomic_DNA"/>
</dbReference>
<sequence length="100" mass="12109">MHLDREARTLFHSETFSHLMRMKKRFIIPCLTLLVLFYFCLPLSLWFYPGPMSRLAPVIGMPWGWLYAFSQFAMTWVLGWRYWNKAKQFDQLVRQMKVKG</sequence>
<dbReference type="Proteomes" id="UP000199387">
    <property type="component" value="Unassembled WGS sequence"/>
</dbReference>
<dbReference type="PANTHER" id="PTHR38441">
    <property type="entry name" value="INTEGRAL MEMBRANE PROTEIN-RELATED"/>
    <property type="match status" value="1"/>
</dbReference>
<accession>A0A1G6N249</accession>
<evidence type="ECO:0000313" key="3">
    <source>
        <dbReference type="Proteomes" id="UP000199387"/>
    </source>
</evidence>
<feature type="transmembrane region" description="Helical" evidence="1">
    <location>
        <begin position="26"/>
        <end position="48"/>
    </location>
</feature>
<organism evidence="2 3">
    <name type="scientific">Melghirimyces thermohalophilus</name>
    <dbReference type="NCBI Taxonomy" id="1236220"/>
    <lineage>
        <taxon>Bacteria</taxon>
        <taxon>Bacillati</taxon>
        <taxon>Bacillota</taxon>
        <taxon>Bacilli</taxon>
        <taxon>Bacillales</taxon>
        <taxon>Thermoactinomycetaceae</taxon>
        <taxon>Melghirimyces</taxon>
    </lineage>
</organism>
<proteinExistence type="predicted"/>
<dbReference type="InterPro" id="IPR007436">
    <property type="entry name" value="DUF485"/>
</dbReference>
<evidence type="ECO:0000256" key="1">
    <source>
        <dbReference type="SAM" id="Phobius"/>
    </source>
</evidence>
<gene>
    <name evidence="2" type="ORF">SAMN04488112_11192</name>
</gene>
<dbReference type="PANTHER" id="PTHR38441:SF1">
    <property type="entry name" value="MEMBRANE PROTEIN"/>
    <property type="match status" value="1"/>
</dbReference>
<keyword evidence="1" id="KW-0472">Membrane</keyword>
<keyword evidence="1" id="KW-0812">Transmembrane</keyword>
<feature type="transmembrane region" description="Helical" evidence="1">
    <location>
        <begin position="63"/>
        <end position="83"/>
    </location>
</feature>
<evidence type="ECO:0000313" key="2">
    <source>
        <dbReference type="EMBL" id="SDC61544.1"/>
    </source>
</evidence>
<dbReference type="STRING" id="1236220.SAMN04488112_11192"/>